<dbReference type="Gene3D" id="1.10.10.60">
    <property type="entry name" value="Homeodomain-like"/>
    <property type="match status" value="1"/>
</dbReference>
<gene>
    <name evidence="5" type="ORF">BDD43_0566</name>
</gene>
<dbReference type="Proteomes" id="UP000268007">
    <property type="component" value="Unassembled WGS sequence"/>
</dbReference>
<sequence>MSGCHVALTRYTGNAGFEDWHAHQNASLSLLLNGCHKEDLFGKNCKRVPGDVKFIPAGEMHRCNDYSDDTRKINIDLSADFMNRMNNTEEHLLKTIPQILSTKITLIKLYHDLDDPSSPHAIASAELLLYKLFNPAGKIKTQAGKSMPQWAERLRDLLEDEWDKPLHLTDLSTRLGVHPVTISRYFPLYFSSTLGNYINRIKVDKALRLLKNTPTLLTEIAYTCGFADQAHFTRTFKAV</sequence>
<comment type="caution">
    <text evidence="5">The sequence shown here is derived from an EMBL/GenBank/DDBJ whole genome shotgun (WGS) entry which is preliminary data.</text>
</comment>
<dbReference type="RefSeq" id="WP_008506611.1">
    <property type="nucleotide sequence ID" value="NZ_RBKU01000001.1"/>
</dbReference>
<dbReference type="GO" id="GO:0003700">
    <property type="term" value="F:DNA-binding transcription factor activity"/>
    <property type="evidence" value="ECO:0007669"/>
    <property type="project" value="InterPro"/>
</dbReference>
<dbReference type="InterPro" id="IPR009057">
    <property type="entry name" value="Homeodomain-like_sf"/>
</dbReference>
<accession>A0A495IUM1</accession>
<feature type="domain" description="HTH araC/xylS-type" evidence="4">
    <location>
        <begin position="152"/>
        <end position="239"/>
    </location>
</feature>
<dbReference type="OrthoDB" id="511992at2"/>
<evidence type="ECO:0000259" key="4">
    <source>
        <dbReference type="PROSITE" id="PS01124"/>
    </source>
</evidence>
<dbReference type="SMART" id="SM00342">
    <property type="entry name" value="HTH_ARAC"/>
    <property type="match status" value="1"/>
</dbReference>
<evidence type="ECO:0000256" key="3">
    <source>
        <dbReference type="ARBA" id="ARBA00023163"/>
    </source>
</evidence>
<dbReference type="PANTHER" id="PTHR43280">
    <property type="entry name" value="ARAC-FAMILY TRANSCRIPTIONAL REGULATOR"/>
    <property type="match status" value="1"/>
</dbReference>
<dbReference type="Pfam" id="PF12833">
    <property type="entry name" value="HTH_18"/>
    <property type="match status" value="1"/>
</dbReference>
<evidence type="ECO:0000256" key="2">
    <source>
        <dbReference type="ARBA" id="ARBA00023125"/>
    </source>
</evidence>
<dbReference type="AlphaFoldDB" id="A0A495IUM1"/>
<dbReference type="InterPro" id="IPR018060">
    <property type="entry name" value="HTH_AraC"/>
</dbReference>
<reference evidence="5 6" key="1">
    <citation type="submission" date="2018-10" db="EMBL/GenBank/DDBJ databases">
        <title>Genomic Encyclopedia of Archaeal and Bacterial Type Strains, Phase II (KMG-II): from individual species to whole genera.</title>
        <authorList>
            <person name="Goeker M."/>
        </authorList>
    </citation>
    <scope>NUCLEOTIDE SEQUENCE [LARGE SCALE GENOMIC DNA]</scope>
    <source>
        <strain evidence="5 6">DSM 18602</strain>
    </source>
</reference>
<evidence type="ECO:0000313" key="6">
    <source>
        <dbReference type="Proteomes" id="UP000268007"/>
    </source>
</evidence>
<organism evidence="5 6">
    <name type="scientific">Mucilaginibacter gracilis</name>
    <dbReference type="NCBI Taxonomy" id="423350"/>
    <lineage>
        <taxon>Bacteria</taxon>
        <taxon>Pseudomonadati</taxon>
        <taxon>Bacteroidota</taxon>
        <taxon>Sphingobacteriia</taxon>
        <taxon>Sphingobacteriales</taxon>
        <taxon>Sphingobacteriaceae</taxon>
        <taxon>Mucilaginibacter</taxon>
    </lineage>
</organism>
<dbReference type="EMBL" id="RBKU01000001">
    <property type="protein sequence ID" value="RKR80456.1"/>
    <property type="molecule type" value="Genomic_DNA"/>
</dbReference>
<keyword evidence="1" id="KW-0805">Transcription regulation</keyword>
<dbReference type="GO" id="GO:0043565">
    <property type="term" value="F:sequence-specific DNA binding"/>
    <property type="evidence" value="ECO:0007669"/>
    <property type="project" value="InterPro"/>
</dbReference>
<evidence type="ECO:0000256" key="1">
    <source>
        <dbReference type="ARBA" id="ARBA00023015"/>
    </source>
</evidence>
<proteinExistence type="predicted"/>
<dbReference type="SUPFAM" id="SSF46689">
    <property type="entry name" value="Homeodomain-like"/>
    <property type="match status" value="1"/>
</dbReference>
<keyword evidence="3" id="KW-0804">Transcription</keyword>
<protein>
    <submittedName>
        <fullName evidence="5">AraC family transcriptional regulator</fullName>
    </submittedName>
</protein>
<keyword evidence="6" id="KW-1185">Reference proteome</keyword>
<keyword evidence="2" id="KW-0238">DNA-binding</keyword>
<dbReference type="PROSITE" id="PS01124">
    <property type="entry name" value="HTH_ARAC_FAMILY_2"/>
    <property type="match status" value="1"/>
</dbReference>
<evidence type="ECO:0000313" key="5">
    <source>
        <dbReference type="EMBL" id="RKR80456.1"/>
    </source>
</evidence>
<name>A0A495IUM1_9SPHI</name>
<dbReference type="PANTHER" id="PTHR43280:SF10">
    <property type="entry name" value="REGULATORY PROTEIN POCR"/>
    <property type="match status" value="1"/>
</dbReference>